<keyword evidence="1" id="KW-0472">Membrane</keyword>
<protein>
    <submittedName>
        <fullName evidence="2">Expressed protein</fullName>
    </submittedName>
</protein>
<accession>D7LKW3</accession>
<organism evidence="3">
    <name type="scientific">Arabidopsis lyrata subsp. lyrata</name>
    <name type="common">Lyre-leaved rock-cress</name>
    <dbReference type="NCBI Taxonomy" id="81972"/>
    <lineage>
        <taxon>Eukaryota</taxon>
        <taxon>Viridiplantae</taxon>
        <taxon>Streptophyta</taxon>
        <taxon>Embryophyta</taxon>
        <taxon>Tracheophyta</taxon>
        <taxon>Spermatophyta</taxon>
        <taxon>Magnoliopsida</taxon>
        <taxon>eudicotyledons</taxon>
        <taxon>Gunneridae</taxon>
        <taxon>Pentapetalae</taxon>
        <taxon>rosids</taxon>
        <taxon>malvids</taxon>
        <taxon>Brassicales</taxon>
        <taxon>Brassicaceae</taxon>
        <taxon>Camelineae</taxon>
        <taxon>Arabidopsis</taxon>
    </lineage>
</organism>
<keyword evidence="3" id="KW-1185">Reference proteome</keyword>
<reference evidence="3" key="1">
    <citation type="journal article" date="2011" name="Nat. Genet.">
        <title>The Arabidopsis lyrata genome sequence and the basis of rapid genome size change.</title>
        <authorList>
            <person name="Hu T.T."/>
            <person name="Pattyn P."/>
            <person name="Bakker E.G."/>
            <person name="Cao J."/>
            <person name="Cheng J.-F."/>
            <person name="Clark R.M."/>
            <person name="Fahlgren N."/>
            <person name="Fawcett J.A."/>
            <person name="Grimwood J."/>
            <person name="Gundlach H."/>
            <person name="Haberer G."/>
            <person name="Hollister J.D."/>
            <person name="Ossowski S."/>
            <person name="Ottilar R.P."/>
            <person name="Salamov A.A."/>
            <person name="Schneeberger K."/>
            <person name="Spannagl M."/>
            <person name="Wang X."/>
            <person name="Yang L."/>
            <person name="Nasrallah M.E."/>
            <person name="Bergelson J."/>
            <person name="Carrington J.C."/>
            <person name="Gaut B.S."/>
            <person name="Schmutz J."/>
            <person name="Mayer K.F.X."/>
            <person name="Van de Peer Y."/>
            <person name="Grigoriev I.V."/>
            <person name="Nordborg M."/>
            <person name="Weigel D."/>
            <person name="Guo Y.-L."/>
        </authorList>
    </citation>
    <scope>NUCLEOTIDE SEQUENCE [LARGE SCALE GENOMIC DNA]</scope>
    <source>
        <strain evidence="3">cv. MN47</strain>
    </source>
</reference>
<keyword evidence="1" id="KW-0812">Transmembrane</keyword>
<keyword evidence="1" id="KW-1133">Transmembrane helix</keyword>
<evidence type="ECO:0000256" key="1">
    <source>
        <dbReference type="SAM" id="Phobius"/>
    </source>
</evidence>
<evidence type="ECO:0000313" key="3">
    <source>
        <dbReference type="Proteomes" id="UP000008694"/>
    </source>
</evidence>
<feature type="transmembrane region" description="Helical" evidence="1">
    <location>
        <begin position="42"/>
        <end position="62"/>
    </location>
</feature>
<sequence>MVQQTMEMENARERRRRRSISCCILLASTSRRRYLRAKKQRVFTLEVLGQSQWRFFFLFYLLQILRW</sequence>
<evidence type="ECO:0000313" key="2">
    <source>
        <dbReference type="EMBL" id="EFH56345.1"/>
    </source>
</evidence>
<dbReference type="HOGENOM" id="CLU_2815872_0_0_1"/>
<dbReference type="AlphaFoldDB" id="D7LKW3"/>
<dbReference type="Proteomes" id="UP000008694">
    <property type="component" value="Unassembled WGS sequence"/>
</dbReference>
<gene>
    <name evidence="2" type="ORF">ARALYDRAFT_903822</name>
</gene>
<dbReference type="Gramene" id="scaffold_403323.1">
    <property type="protein sequence ID" value="scaffold_403323.1"/>
    <property type="gene ID" value="scaffold_403323.1"/>
</dbReference>
<name>D7LKW3_ARALL</name>
<dbReference type="EMBL" id="GL348716">
    <property type="protein sequence ID" value="EFH56345.1"/>
    <property type="molecule type" value="Genomic_DNA"/>
</dbReference>
<proteinExistence type="predicted"/>